<reference evidence="2 3" key="1">
    <citation type="journal article" date="2018" name="Front. Plant Sci.">
        <title>Red Clover (Trifolium pratense) and Zigzag Clover (T. medium) - A Picture of Genomic Similarities and Differences.</title>
        <authorList>
            <person name="Dluhosova J."/>
            <person name="Istvanek J."/>
            <person name="Nedelnik J."/>
            <person name="Repkova J."/>
        </authorList>
    </citation>
    <scope>NUCLEOTIDE SEQUENCE [LARGE SCALE GENOMIC DNA]</scope>
    <source>
        <strain evidence="3">cv. 10/8</strain>
        <tissue evidence="2">Leaf</tissue>
    </source>
</reference>
<dbReference type="Proteomes" id="UP000265520">
    <property type="component" value="Unassembled WGS sequence"/>
</dbReference>
<feature type="compositionally biased region" description="Polar residues" evidence="1">
    <location>
        <begin position="1"/>
        <end position="10"/>
    </location>
</feature>
<name>A0A392PN07_9FABA</name>
<keyword evidence="3" id="KW-1185">Reference proteome</keyword>
<comment type="caution">
    <text evidence="2">The sequence shown here is derived from an EMBL/GenBank/DDBJ whole genome shotgun (WGS) entry which is preliminary data.</text>
</comment>
<dbReference type="AlphaFoldDB" id="A0A392PN07"/>
<evidence type="ECO:0000313" key="3">
    <source>
        <dbReference type="Proteomes" id="UP000265520"/>
    </source>
</evidence>
<feature type="region of interest" description="Disordered" evidence="1">
    <location>
        <begin position="78"/>
        <end position="98"/>
    </location>
</feature>
<feature type="compositionally biased region" description="Basic and acidic residues" evidence="1">
    <location>
        <begin position="83"/>
        <end position="98"/>
    </location>
</feature>
<accession>A0A392PN07</accession>
<protein>
    <submittedName>
        <fullName evidence="2">Polyglutamine-binding protein 1-like</fullName>
    </submittedName>
</protein>
<feature type="non-terminal residue" evidence="2">
    <location>
        <position position="98"/>
    </location>
</feature>
<evidence type="ECO:0000256" key="1">
    <source>
        <dbReference type="SAM" id="MobiDB-lite"/>
    </source>
</evidence>
<organism evidence="2 3">
    <name type="scientific">Trifolium medium</name>
    <dbReference type="NCBI Taxonomy" id="97028"/>
    <lineage>
        <taxon>Eukaryota</taxon>
        <taxon>Viridiplantae</taxon>
        <taxon>Streptophyta</taxon>
        <taxon>Embryophyta</taxon>
        <taxon>Tracheophyta</taxon>
        <taxon>Spermatophyta</taxon>
        <taxon>Magnoliopsida</taxon>
        <taxon>eudicotyledons</taxon>
        <taxon>Gunneridae</taxon>
        <taxon>Pentapetalae</taxon>
        <taxon>rosids</taxon>
        <taxon>fabids</taxon>
        <taxon>Fabales</taxon>
        <taxon>Fabaceae</taxon>
        <taxon>Papilionoideae</taxon>
        <taxon>50 kb inversion clade</taxon>
        <taxon>NPAAA clade</taxon>
        <taxon>Hologalegina</taxon>
        <taxon>IRL clade</taxon>
        <taxon>Trifolieae</taxon>
        <taxon>Trifolium</taxon>
    </lineage>
</organism>
<evidence type="ECO:0000313" key="2">
    <source>
        <dbReference type="EMBL" id="MCI12869.1"/>
    </source>
</evidence>
<proteinExistence type="predicted"/>
<sequence>MENFGQDQQQPLPPGVHFFTSNSSPSSHSQTLITSNHFVNATQFNNNIHAAVQDAVLREQELATQNIIRTQREVRNVASPTKDNLDIFSERHDPNALK</sequence>
<dbReference type="EMBL" id="LXQA010085916">
    <property type="protein sequence ID" value="MCI12869.1"/>
    <property type="molecule type" value="Genomic_DNA"/>
</dbReference>
<feature type="region of interest" description="Disordered" evidence="1">
    <location>
        <begin position="1"/>
        <end position="31"/>
    </location>
</feature>